<reference evidence="10" key="1">
    <citation type="submission" date="2023-08" db="EMBL/GenBank/DDBJ databases">
        <authorList>
            <person name="Chen Y."/>
            <person name="Shah S."/>
            <person name="Dougan E. K."/>
            <person name="Thang M."/>
            <person name="Chan C."/>
        </authorList>
    </citation>
    <scope>NUCLEOTIDE SEQUENCE</scope>
</reference>
<dbReference type="AlphaFoldDB" id="A0AA36N2B6"/>
<feature type="transmembrane region" description="Helical" evidence="7">
    <location>
        <begin position="170"/>
        <end position="193"/>
    </location>
</feature>
<evidence type="ECO:0000256" key="7">
    <source>
        <dbReference type="RuleBase" id="RU079119"/>
    </source>
</evidence>
<dbReference type="GO" id="GO:0016020">
    <property type="term" value="C:membrane"/>
    <property type="evidence" value="ECO:0007669"/>
    <property type="project" value="UniProtKB-SubCell"/>
</dbReference>
<dbReference type="GO" id="GO:0006612">
    <property type="term" value="P:protein targeting to membrane"/>
    <property type="evidence" value="ECO:0007669"/>
    <property type="project" value="TreeGrafter"/>
</dbReference>
<comment type="caution">
    <text evidence="10">The sequence shown here is derived from an EMBL/GenBank/DDBJ whole genome shotgun (WGS) entry which is preliminary data.</text>
</comment>
<keyword evidence="2 7" id="KW-0808">Transferase</keyword>
<feature type="region of interest" description="Disordered" evidence="8">
    <location>
        <begin position="328"/>
        <end position="351"/>
    </location>
</feature>
<dbReference type="InterPro" id="IPR039859">
    <property type="entry name" value="PFA4/ZDH16/20/ERF2-like"/>
</dbReference>
<evidence type="ECO:0000313" key="10">
    <source>
        <dbReference type="EMBL" id="CAJ1391946.1"/>
    </source>
</evidence>
<feature type="transmembrane region" description="Helical" evidence="7">
    <location>
        <begin position="63"/>
        <end position="82"/>
    </location>
</feature>
<evidence type="ECO:0000313" key="11">
    <source>
        <dbReference type="Proteomes" id="UP001178507"/>
    </source>
</evidence>
<dbReference type="PANTHER" id="PTHR22883">
    <property type="entry name" value="ZINC FINGER DHHC DOMAIN CONTAINING PROTEIN"/>
    <property type="match status" value="1"/>
</dbReference>
<feature type="transmembrane region" description="Helical" evidence="7">
    <location>
        <begin position="228"/>
        <end position="249"/>
    </location>
</feature>
<organism evidence="10 11">
    <name type="scientific">Effrenium voratum</name>
    <dbReference type="NCBI Taxonomy" id="2562239"/>
    <lineage>
        <taxon>Eukaryota</taxon>
        <taxon>Sar</taxon>
        <taxon>Alveolata</taxon>
        <taxon>Dinophyceae</taxon>
        <taxon>Suessiales</taxon>
        <taxon>Symbiodiniaceae</taxon>
        <taxon>Effrenium</taxon>
    </lineage>
</organism>
<feature type="region of interest" description="Disordered" evidence="8">
    <location>
        <begin position="1"/>
        <end position="26"/>
    </location>
</feature>
<proteinExistence type="inferred from homology"/>
<dbReference type="EC" id="2.3.1.225" evidence="7"/>
<evidence type="ECO:0000256" key="3">
    <source>
        <dbReference type="ARBA" id="ARBA00022692"/>
    </source>
</evidence>
<dbReference type="InterPro" id="IPR001594">
    <property type="entry name" value="Palmitoyltrfase_DHHC"/>
</dbReference>
<evidence type="ECO:0000256" key="6">
    <source>
        <dbReference type="ARBA" id="ARBA00023315"/>
    </source>
</evidence>
<keyword evidence="3 7" id="KW-0812">Transmembrane</keyword>
<dbReference type="PROSITE" id="PS50216">
    <property type="entry name" value="DHHC"/>
    <property type="match status" value="1"/>
</dbReference>
<keyword evidence="6 7" id="KW-0012">Acyltransferase</keyword>
<keyword evidence="4 7" id="KW-1133">Transmembrane helix</keyword>
<accession>A0AA36N2B6</accession>
<evidence type="ECO:0000256" key="1">
    <source>
        <dbReference type="ARBA" id="ARBA00004141"/>
    </source>
</evidence>
<gene>
    <name evidence="10" type="ORF">EVOR1521_LOCUS17174</name>
</gene>
<feature type="transmembrane region" description="Helical" evidence="7">
    <location>
        <begin position="89"/>
        <end position="110"/>
    </location>
</feature>
<keyword evidence="5 7" id="KW-0472">Membrane</keyword>
<dbReference type="Pfam" id="PF01529">
    <property type="entry name" value="DHHC"/>
    <property type="match status" value="1"/>
</dbReference>
<evidence type="ECO:0000256" key="2">
    <source>
        <dbReference type="ARBA" id="ARBA00022679"/>
    </source>
</evidence>
<comment type="catalytic activity">
    <reaction evidence="7">
        <text>L-cysteinyl-[protein] + hexadecanoyl-CoA = S-hexadecanoyl-L-cysteinyl-[protein] + CoA</text>
        <dbReference type="Rhea" id="RHEA:36683"/>
        <dbReference type="Rhea" id="RHEA-COMP:10131"/>
        <dbReference type="Rhea" id="RHEA-COMP:11032"/>
        <dbReference type="ChEBI" id="CHEBI:29950"/>
        <dbReference type="ChEBI" id="CHEBI:57287"/>
        <dbReference type="ChEBI" id="CHEBI:57379"/>
        <dbReference type="ChEBI" id="CHEBI:74151"/>
        <dbReference type="EC" id="2.3.1.225"/>
    </reaction>
</comment>
<dbReference type="GO" id="GO:0005783">
    <property type="term" value="C:endoplasmic reticulum"/>
    <property type="evidence" value="ECO:0007669"/>
    <property type="project" value="TreeGrafter"/>
</dbReference>
<evidence type="ECO:0000259" key="9">
    <source>
        <dbReference type="Pfam" id="PF01529"/>
    </source>
</evidence>
<evidence type="ECO:0000256" key="4">
    <source>
        <dbReference type="ARBA" id="ARBA00022989"/>
    </source>
</evidence>
<dbReference type="GO" id="GO:0005794">
    <property type="term" value="C:Golgi apparatus"/>
    <property type="evidence" value="ECO:0007669"/>
    <property type="project" value="TreeGrafter"/>
</dbReference>
<comment type="similarity">
    <text evidence="7">Belongs to the DHHC palmitoyltransferase family.</text>
</comment>
<evidence type="ECO:0000256" key="5">
    <source>
        <dbReference type="ARBA" id="ARBA00023136"/>
    </source>
</evidence>
<evidence type="ECO:0000256" key="8">
    <source>
        <dbReference type="SAM" id="MobiDB-lite"/>
    </source>
</evidence>
<name>A0AA36N2B6_9DINO</name>
<keyword evidence="11" id="KW-1185">Reference proteome</keyword>
<dbReference type="Proteomes" id="UP001178507">
    <property type="component" value="Unassembled WGS sequence"/>
</dbReference>
<comment type="domain">
    <text evidence="7">The DHHC domain is required for palmitoyltransferase activity.</text>
</comment>
<dbReference type="EMBL" id="CAUJNA010002233">
    <property type="protein sequence ID" value="CAJ1391946.1"/>
    <property type="molecule type" value="Genomic_DNA"/>
</dbReference>
<sequence>MESEVRNGHMQDTLVLRSRRSSPQLNPRAQSLQLLDAEEAVIPSSLRGRINSFSPPYSSHSQWAVVILFALMVGVVAANCLPQPTEVDALALQAWAATAAIWLPLLAWLLTSDPRARALDGQMARCKYGCVFELAPRTRHCRRCDKCVSGFDHHCLWLNTCIGTRNYRPWVVFLAALCFWTLLSSCIAVSALFRSRHVRSRRLAVGHRPAVLEWDCEAVPKLKVVTGALATLTTAWLLMILALHAYFAYAGITTLEWAKGAAPKASLRCQRLDFAIAGLRCHQLLPLQERRPNPQVRASSHWAKLRAVVREPASLTWRRRLSLSSVATLEDPSSEDREDSGLSECHSPHSV</sequence>
<protein>
    <recommendedName>
        <fullName evidence="7">Palmitoyltransferase</fullName>
        <ecNumber evidence="7">2.3.1.225</ecNumber>
    </recommendedName>
</protein>
<dbReference type="GO" id="GO:0019706">
    <property type="term" value="F:protein-cysteine S-palmitoyltransferase activity"/>
    <property type="evidence" value="ECO:0007669"/>
    <property type="project" value="UniProtKB-EC"/>
</dbReference>
<comment type="subcellular location">
    <subcellularLocation>
        <location evidence="1">Membrane</location>
        <topology evidence="1">Multi-pass membrane protein</topology>
    </subcellularLocation>
</comment>
<feature type="domain" description="Palmitoyltransferase DHHC" evidence="9">
    <location>
        <begin position="128"/>
        <end position="259"/>
    </location>
</feature>